<dbReference type="GO" id="GO:0008270">
    <property type="term" value="F:zinc ion binding"/>
    <property type="evidence" value="ECO:0007669"/>
    <property type="project" value="UniProtKB-KW"/>
</dbReference>
<evidence type="ECO:0008006" key="6">
    <source>
        <dbReference type="Google" id="ProtNLM"/>
    </source>
</evidence>
<protein>
    <recommendedName>
        <fullName evidence="6">Mitogen-activated protein kinase kinase kinase 1</fullName>
    </recommendedName>
</protein>
<dbReference type="PANTHER" id="PTHR21540">
    <property type="entry name" value="RING FINGER AND SWIM DOMAIN-CONTAINING PROTEIN 2"/>
    <property type="match status" value="1"/>
</dbReference>
<dbReference type="Pfam" id="PF13639">
    <property type="entry name" value="zf-RING_2"/>
    <property type="match status" value="1"/>
</dbReference>
<dbReference type="InterPro" id="IPR001841">
    <property type="entry name" value="Znf_RING"/>
</dbReference>
<dbReference type="InterPro" id="IPR039903">
    <property type="entry name" value="Zswim2"/>
</dbReference>
<dbReference type="PANTHER" id="PTHR21540:SF0">
    <property type="entry name" value="PHD FAMILY PROTEIN"/>
    <property type="match status" value="1"/>
</dbReference>
<sequence length="231" mass="25994">MESVASNSPSPDLHPHHPRFNPNHPISDRILRALRHPLCLLHRSDSNFFVLGTTGNVYTVTLSSTPYCSCPDPTTPCKHVLFVLIRVLGVGLDDVCLRRRTLRPCQLNRFLSTPALPGSLAAASLRQRFQQLFSNNGRSLHGGTLIDQTIYIEEGSTCPVCLEEMRIEEKVVACGTCENPIHEECFDMWKTSRGKRRVRCVICRAKWKDVTEQVKYLNLSAYVIEEDMAGA</sequence>
<proteinExistence type="predicted"/>
<keyword evidence="1" id="KW-0479">Metal-binding</keyword>
<reference evidence="4" key="1">
    <citation type="submission" date="2023-10" db="EMBL/GenBank/DDBJ databases">
        <title>Chromosome-level genome of the transformable northern wattle, Acacia crassicarpa.</title>
        <authorList>
            <person name="Massaro I."/>
            <person name="Sinha N.R."/>
            <person name="Poethig S."/>
            <person name="Leichty A.R."/>
        </authorList>
    </citation>
    <scope>NUCLEOTIDE SEQUENCE</scope>
    <source>
        <strain evidence="4">Acra3RX</strain>
        <tissue evidence="4">Leaf</tissue>
    </source>
</reference>
<feature type="domain" description="SWIM-type" evidence="3">
    <location>
        <begin position="58"/>
        <end position="88"/>
    </location>
</feature>
<organism evidence="4 5">
    <name type="scientific">Acacia crassicarpa</name>
    <name type="common">northern wattle</name>
    <dbReference type="NCBI Taxonomy" id="499986"/>
    <lineage>
        <taxon>Eukaryota</taxon>
        <taxon>Viridiplantae</taxon>
        <taxon>Streptophyta</taxon>
        <taxon>Embryophyta</taxon>
        <taxon>Tracheophyta</taxon>
        <taxon>Spermatophyta</taxon>
        <taxon>Magnoliopsida</taxon>
        <taxon>eudicotyledons</taxon>
        <taxon>Gunneridae</taxon>
        <taxon>Pentapetalae</taxon>
        <taxon>rosids</taxon>
        <taxon>fabids</taxon>
        <taxon>Fabales</taxon>
        <taxon>Fabaceae</taxon>
        <taxon>Caesalpinioideae</taxon>
        <taxon>mimosoid clade</taxon>
        <taxon>Acacieae</taxon>
        <taxon>Acacia</taxon>
    </lineage>
</organism>
<keyword evidence="1" id="KW-0862">Zinc</keyword>
<name>A0AAE1JTE9_9FABA</name>
<dbReference type="SUPFAM" id="SSF57850">
    <property type="entry name" value="RING/U-box"/>
    <property type="match status" value="1"/>
</dbReference>
<gene>
    <name evidence="4" type="ORF">QN277_015063</name>
</gene>
<dbReference type="Pfam" id="PF04434">
    <property type="entry name" value="SWIM"/>
    <property type="match status" value="1"/>
</dbReference>
<feature type="domain" description="RING-type" evidence="2">
    <location>
        <begin position="158"/>
        <end position="204"/>
    </location>
</feature>
<dbReference type="InterPro" id="IPR013083">
    <property type="entry name" value="Znf_RING/FYVE/PHD"/>
</dbReference>
<keyword evidence="1" id="KW-0863">Zinc-finger</keyword>
<dbReference type="GO" id="GO:0061630">
    <property type="term" value="F:ubiquitin protein ligase activity"/>
    <property type="evidence" value="ECO:0007669"/>
    <property type="project" value="InterPro"/>
</dbReference>
<dbReference type="Gene3D" id="3.30.40.10">
    <property type="entry name" value="Zinc/RING finger domain, C3HC4 (zinc finger)"/>
    <property type="match status" value="1"/>
</dbReference>
<evidence type="ECO:0000259" key="3">
    <source>
        <dbReference type="PROSITE" id="PS50966"/>
    </source>
</evidence>
<evidence type="ECO:0000313" key="5">
    <source>
        <dbReference type="Proteomes" id="UP001293593"/>
    </source>
</evidence>
<dbReference type="PROSITE" id="PS50966">
    <property type="entry name" value="ZF_SWIM"/>
    <property type="match status" value="1"/>
</dbReference>
<dbReference type="Proteomes" id="UP001293593">
    <property type="component" value="Unassembled WGS sequence"/>
</dbReference>
<dbReference type="InterPro" id="IPR007527">
    <property type="entry name" value="Znf_SWIM"/>
</dbReference>
<dbReference type="EMBL" id="JAWXYG010000003">
    <property type="protein sequence ID" value="KAK4276987.1"/>
    <property type="molecule type" value="Genomic_DNA"/>
</dbReference>
<dbReference type="PROSITE" id="PS50089">
    <property type="entry name" value="ZF_RING_2"/>
    <property type="match status" value="1"/>
</dbReference>
<accession>A0AAE1JTE9</accession>
<comment type="caution">
    <text evidence="4">The sequence shown here is derived from an EMBL/GenBank/DDBJ whole genome shotgun (WGS) entry which is preliminary data.</text>
</comment>
<keyword evidence="5" id="KW-1185">Reference proteome</keyword>
<evidence type="ECO:0000256" key="1">
    <source>
        <dbReference type="PROSITE-ProRule" id="PRU00175"/>
    </source>
</evidence>
<evidence type="ECO:0000313" key="4">
    <source>
        <dbReference type="EMBL" id="KAK4276987.1"/>
    </source>
</evidence>
<evidence type="ECO:0000259" key="2">
    <source>
        <dbReference type="PROSITE" id="PS50089"/>
    </source>
</evidence>
<dbReference type="AlphaFoldDB" id="A0AAE1JTE9"/>